<dbReference type="STRING" id="1798373.A2154_02285"/>
<evidence type="ECO:0000256" key="1">
    <source>
        <dbReference type="SAM" id="Phobius"/>
    </source>
</evidence>
<sequence>MQDWGDCVVNGAASISCLEPLFANVVTALVSFIGLVLFIMLIVGGYNYLFAGGDAKKMEKAKGTLSAAVIGLVVIVAAWLIILLIINFTGLEVLRHFNIDIGSPAGGH</sequence>
<organism evidence="2 3">
    <name type="scientific">Candidatus Gottesmanbacteria bacterium RBG_16_43_7</name>
    <dbReference type="NCBI Taxonomy" id="1798373"/>
    <lineage>
        <taxon>Bacteria</taxon>
        <taxon>Candidatus Gottesmaniibacteriota</taxon>
    </lineage>
</organism>
<proteinExistence type="predicted"/>
<accession>A0A1F5ZAY9</accession>
<comment type="caution">
    <text evidence="2">The sequence shown here is derived from an EMBL/GenBank/DDBJ whole genome shotgun (WGS) entry which is preliminary data.</text>
</comment>
<gene>
    <name evidence="2" type="ORF">A2154_02285</name>
</gene>
<keyword evidence="1" id="KW-0472">Membrane</keyword>
<keyword evidence="1" id="KW-1133">Transmembrane helix</keyword>
<feature type="transmembrane region" description="Helical" evidence="1">
    <location>
        <begin position="28"/>
        <end position="51"/>
    </location>
</feature>
<dbReference type="Pfam" id="PF18895">
    <property type="entry name" value="T4SS_pilin"/>
    <property type="match status" value="1"/>
</dbReference>
<dbReference type="EMBL" id="MFJC01000020">
    <property type="protein sequence ID" value="OGG09503.1"/>
    <property type="molecule type" value="Genomic_DNA"/>
</dbReference>
<dbReference type="InterPro" id="IPR043993">
    <property type="entry name" value="T4SS_pilin"/>
</dbReference>
<name>A0A1F5ZAY9_9BACT</name>
<reference evidence="2 3" key="1">
    <citation type="journal article" date="2016" name="Nat. Commun.">
        <title>Thousands of microbial genomes shed light on interconnected biogeochemical processes in an aquifer system.</title>
        <authorList>
            <person name="Anantharaman K."/>
            <person name="Brown C.T."/>
            <person name="Hug L.A."/>
            <person name="Sharon I."/>
            <person name="Castelle C.J."/>
            <person name="Probst A.J."/>
            <person name="Thomas B.C."/>
            <person name="Singh A."/>
            <person name="Wilkins M.J."/>
            <person name="Karaoz U."/>
            <person name="Brodie E.L."/>
            <person name="Williams K.H."/>
            <person name="Hubbard S.S."/>
            <person name="Banfield J.F."/>
        </authorList>
    </citation>
    <scope>NUCLEOTIDE SEQUENCE [LARGE SCALE GENOMIC DNA]</scope>
</reference>
<dbReference type="AlphaFoldDB" id="A0A1F5ZAY9"/>
<evidence type="ECO:0000313" key="2">
    <source>
        <dbReference type="EMBL" id="OGG09503.1"/>
    </source>
</evidence>
<feature type="transmembrane region" description="Helical" evidence="1">
    <location>
        <begin position="63"/>
        <end position="86"/>
    </location>
</feature>
<dbReference type="Proteomes" id="UP000176854">
    <property type="component" value="Unassembled WGS sequence"/>
</dbReference>
<keyword evidence="1" id="KW-0812">Transmembrane</keyword>
<protein>
    <submittedName>
        <fullName evidence="2">Uncharacterized protein</fullName>
    </submittedName>
</protein>
<evidence type="ECO:0000313" key="3">
    <source>
        <dbReference type="Proteomes" id="UP000176854"/>
    </source>
</evidence>